<feature type="compositionally biased region" description="Polar residues" evidence="9">
    <location>
        <begin position="192"/>
        <end position="210"/>
    </location>
</feature>
<protein>
    <recommendedName>
        <fullName evidence="3">Protein IBD2</fullName>
    </recommendedName>
</protein>
<organism evidence="10 11">
    <name type="scientific">Lachancea thermotolerans (strain ATCC 56472 / CBS 6340 / NRRL Y-8284)</name>
    <name type="common">Yeast</name>
    <name type="synonym">Kluyveromyces thermotolerans</name>
    <dbReference type="NCBI Taxonomy" id="559295"/>
    <lineage>
        <taxon>Eukaryota</taxon>
        <taxon>Fungi</taxon>
        <taxon>Dikarya</taxon>
        <taxon>Ascomycota</taxon>
        <taxon>Saccharomycotina</taxon>
        <taxon>Saccharomycetes</taxon>
        <taxon>Saccharomycetales</taxon>
        <taxon>Saccharomycetaceae</taxon>
        <taxon>Lachancea</taxon>
    </lineage>
</organism>
<feature type="region of interest" description="Disordered" evidence="9">
    <location>
        <begin position="58"/>
        <end position="134"/>
    </location>
</feature>
<evidence type="ECO:0000256" key="7">
    <source>
        <dbReference type="ARBA" id="ARBA00023212"/>
    </source>
</evidence>
<feature type="compositionally biased region" description="Basic residues" evidence="9">
    <location>
        <begin position="211"/>
        <end position="221"/>
    </location>
</feature>
<dbReference type="GO" id="GO:0007094">
    <property type="term" value="P:mitotic spindle assembly checkpoint signaling"/>
    <property type="evidence" value="ECO:0007669"/>
    <property type="project" value="InterPro"/>
</dbReference>
<keyword evidence="6" id="KW-0498">Mitosis</keyword>
<dbReference type="GO" id="GO:0051301">
    <property type="term" value="P:cell division"/>
    <property type="evidence" value="ECO:0007669"/>
    <property type="project" value="UniProtKB-KW"/>
</dbReference>
<feature type="region of interest" description="Disordered" evidence="9">
    <location>
        <begin position="167"/>
        <end position="238"/>
    </location>
</feature>
<dbReference type="KEGG" id="lth:KLTH0B06534g"/>
<dbReference type="RefSeq" id="XP_002552073.1">
    <property type="nucleotide sequence ID" value="XM_002552027.1"/>
</dbReference>
<dbReference type="GeneID" id="8290912"/>
<dbReference type="FunCoup" id="C5DCX4">
    <property type="interactions" value="34"/>
</dbReference>
<feature type="compositionally biased region" description="Polar residues" evidence="9">
    <location>
        <begin position="169"/>
        <end position="182"/>
    </location>
</feature>
<evidence type="ECO:0000256" key="9">
    <source>
        <dbReference type="SAM" id="MobiDB-lite"/>
    </source>
</evidence>
<dbReference type="GO" id="GO:0000922">
    <property type="term" value="C:spindle pole"/>
    <property type="evidence" value="ECO:0007669"/>
    <property type="project" value="UniProtKB-SubCell"/>
</dbReference>
<keyword evidence="11" id="KW-1185">Reference proteome</keyword>
<evidence type="ECO:0000256" key="1">
    <source>
        <dbReference type="ARBA" id="ARBA00004647"/>
    </source>
</evidence>
<evidence type="ECO:0000313" key="11">
    <source>
        <dbReference type="Proteomes" id="UP000002036"/>
    </source>
</evidence>
<evidence type="ECO:0000256" key="8">
    <source>
        <dbReference type="ARBA" id="ARBA00023306"/>
    </source>
</evidence>
<proteinExistence type="inferred from homology"/>
<evidence type="ECO:0000313" key="10">
    <source>
        <dbReference type="EMBL" id="CAR21635.1"/>
    </source>
</evidence>
<dbReference type="InterPro" id="IPR026231">
    <property type="entry name" value="IBD2"/>
</dbReference>
<evidence type="ECO:0000256" key="5">
    <source>
        <dbReference type="ARBA" id="ARBA00022618"/>
    </source>
</evidence>
<dbReference type="OrthoDB" id="4057723at2759"/>
<dbReference type="EMBL" id="CU928166">
    <property type="protein sequence ID" value="CAR21635.1"/>
    <property type="molecule type" value="Genomic_DNA"/>
</dbReference>
<keyword evidence="8" id="KW-0131">Cell cycle</keyword>
<gene>
    <name evidence="10" type="ordered locus">KLTH0B06534g</name>
</gene>
<feature type="compositionally biased region" description="Basic and acidic residues" evidence="9">
    <location>
        <begin position="222"/>
        <end position="236"/>
    </location>
</feature>
<dbReference type="PRINTS" id="PR02099">
    <property type="entry name" value="PROTEINIBD2"/>
</dbReference>
<feature type="compositionally biased region" description="Polar residues" evidence="9">
    <location>
        <begin position="108"/>
        <end position="131"/>
    </location>
</feature>
<evidence type="ECO:0000256" key="4">
    <source>
        <dbReference type="ARBA" id="ARBA00022490"/>
    </source>
</evidence>
<keyword evidence="5" id="KW-0132">Cell division</keyword>
<evidence type="ECO:0000256" key="3">
    <source>
        <dbReference type="ARBA" id="ARBA00018145"/>
    </source>
</evidence>
<reference evidence="10 11" key="1">
    <citation type="journal article" date="2009" name="Genome Res.">
        <title>Comparative genomics of protoploid Saccharomycetaceae.</title>
        <authorList>
            <consortium name="The Genolevures Consortium"/>
            <person name="Souciet J.-L."/>
            <person name="Dujon B."/>
            <person name="Gaillardin C."/>
            <person name="Johnston M."/>
            <person name="Baret P.V."/>
            <person name="Cliften P."/>
            <person name="Sherman D.J."/>
            <person name="Weissenbach J."/>
            <person name="Westhof E."/>
            <person name="Wincker P."/>
            <person name="Jubin C."/>
            <person name="Poulain J."/>
            <person name="Barbe V."/>
            <person name="Segurens B."/>
            <person name="Artiguenave F."/>
            <person name="Anthouard V."/>
            <person name="Vacherie B."/>
            <person name="Val M.-E."/>
            <person name="Fulton R.S."/>
            <person name="Minx P."/>
            <person name="Wilson R."/>
            <person name="Durrens P."/>
            <person name="Jean G."/>
            <person name="Marck C."/>
            <person name="Martin T."/>
            <person name="Nikolski M."/>
            <person name="Rolland T."/>
            <person name="Seret M.-L."/>
            <person name="Casaregola S."/>
            <person name="Despons L."/>
            <person name="Fairhead C."/>
            <person name="Fischer G."/>
            <person name="Lafontaine I."/>
            <person name="Leh V."/>
            <person name="Lemaire M."/>
            <person name="de Montigny J."/>
            <person name="Neuveglise C."/>
            <person name="Thierry A."/>
            <person name="Blanc-Lenfle I."/>
            <person name="Bleykasten C."/>
            <person name="Diffels J."/>
            <person name="Fritsch E."/>
            <person name="Frangeul L."/>
            <person name="Goeffon A."/>
            <person name="Jauniaux N."/>
            <person name="Kachouri-Lafond R."/>
            <person name="Payen C."/>
            <person name="Potier S."/>
            <person name="Pribylova L."/>
            <person name="Ozanne C."/>
            <person name="Richard G.-F."/>
            <person name="Sacerdot C."/>
            <person name="Straub M.-L."/>
            <person name="Talla E."/>
        </authorList>
    </citation>
    <scope>NUCLEOTIDE SEQUENCE [LARGE SCALE GENOMIC DNA]</scope>
    <source>
        <strain evidence="11">ATCC 56472 / CBS 6340 / NRRL Y-8284</strain>
    </source>
</reference>
<keyword evidence="4" id="KW-0963">Cytoplasm</keyword>
<sequence>MCPSNNTSIEVVSKDGPVDFNVMMQEGVKALTKVLADHLQDHPDYLKQQSMKLVFNNDIDKSGENGEAAGTSEEDAKQITATKSAGDEEIEEADLRNKSNYHMCKEMSPQTHKLSSLYSPSKNKQSPSIAQPSEFDCEEGELVFDYGEQDLMSLPGEFGDSIKKMVASSMAQDPSGRHSNINIDLDVDDTLSDNNDSPEPNSFSDQPSQKQHGHQKHRRCRHGGDSNREHEFEYPHHPKVTPDFASLITYDQPLCMFCEYYFVFGEPPKNMIKWFQRTGGRDTSAHCRSYQRHSNSTQH</sequence>
<dbReference type="Proteomes" id="UP000002036">
    <property type="component" value="Chromosome B"/>
</dbReference>
<dbReference type="InParanoid" id="C5DCX4"/>
<dbReference type="HOGENOM" id="CLU_067888_0_0_1"/>
<accession>C5DCX4</accession>
<dbReference type="AlphaFoldDB" id="C5DCX4"/>
<evidence type="ECO:0000256" key="2">
    <source>
        <dbReference type="ARBA" id="ARBA00008285"/>
    </source>
</evidence>
<evidence type="ECO:0000256" key="6">
    <source>
        <dbReference type="ARBA" id="ARBA00022776"/>
    </source>
</evidence>
<comment type="subcellular location">
    <subcellularLocation>
        <location evidence="1">Cytoplasm</location>
        <location evidence="1">Cytoskeleton</location>
        <location evidence="1">Spindle pole</location>
    </subcellularLocation>
</comment>
<dbReference type="OMA" id="PKNMIKW"/>
<comment type="similarity">
    <text evidence="2">Belongs to the IBD2 family.</text>
</comment>
<name>C5DCX4_LACTC</name>
<dbReference type="eggNOG" id="ENOG502RXXW">
    <property type="taxonomic scope" value="Eukaryota"/>
</dbReference>
<keyword evidence="7" id="KW-0206">Cytoskeleton</keyword>